<comment type="caution">
    <text evidence="1">The sequence shown here is derived from an EMBL/GenBank/DDBJ whole genome shotgun (WGS) entry which is preliminary data.</text>
</comment>
<accession>U7QNI5</accession>
<dbReference type="EMBL" id="AUZM01000003">
    <property type="protein sequence ID" value="ERT09413.1"/>
    <property type="molecule type" value="Genomic_DNA"/>
</dbReference>
<gene>
    <name evidence="1" type="ORF">M595_0552</name>
</gene>
<evidence type="ECO:0000313" key="2">
    <source>
        <dbReference type="Proteomes" id="UP000017127"/>
    </source>
</evidence>
<evidence type="ECO:0000313" key="1">
    <source>
        <dbReference type="EMBL" id="ERT09413.1"/>
    </source>
</evidence>
<proteinExistence type="predicted"/>
<reference evidence="1 2" key="1">
    <citation type="journal article" date="2013" name="Front. Microbiol.">
        <title>Comparative genomic analyses of the cyanobacterium, Lyngbya aestuarii BL J, a powerful hydrogen producer.</title>
        <authorList>
            <person name="Kothari A."/>
            <person name="Vaughn M."/>
            <person name="Garcia-Pichel F."/>
        </authorList>
    </citation>
    <scope>NUCLEOTIDE SEQUENCE [LARGE SCALE GENOMIC DNA]</scope>
    <source>
        <strain evidence="1 2">BL J</strain>
    </source>
</reference>
<keyword evidence="2" id="KW-1185">Reference proteome</keyword>
<organism evidence="1 2">
    <name type="scientific">Lyngbya aestuarii BL J</name>
    <dbReference type="NCBI Taxonomy" id="1348334"/>
    <lineage>
        <taxon>Bacteria</taxon>
        <taxon>Bacillati</taxon>
        <taxon>Cyanobacteriota</taxon>
        <taxon>Cyanophyceae</taxon>
        <taxon>Oscillatoriophycideae</taxon>
        <taxon>Oscillatoriales</taxon>
        <taxon>Microcoleaceae</taxon>
        <taxon>Lyngbya</taxon>
    </lineage>
</organism>
<sequence length="72" mass="8409">MEKLLHLLMFNQISSIPKLNEFNRGEDPQIINTKSECCLYFNSRGFLGKYFHQQQIIKTCVNQTITLKSLNS</sequence>
<name>U7QNI5_9CYAN</name>
<dbReference type="AlphaFoldDB" id="U7QNI5"/>
<dbReference type="Proteomes" id="UP000017127">
    <property type="component" value="Unassembled WGS sequence"/>
</dbReference>
<protein>
    <submittedName>
        <fullName evidence="1">Uncharacterized protein</fullName>
    </submittedName>
</protein>